<dbReference type="Proteomes" id="UP000198318">
    <property type="component" value="Unassembled WGS sequence"/>
</dbReference>
<protein>
    <submittedName>
        <fullName evidence="2">Uncharacterized protein</fullName>
    </submittedName>
</protein>
<gene>
    <name evidence="2" type="ORF">SAMN05443665_102523</name>
</gene>
<keyword evidence="3" id="KW-1185">Reference proteome</keyword>
<name>A0A239LZ93_9ACTN</name>
<keyword evidence="1" id="KW-1133">Transmembrane helix</keyword>
<organism evidence="2 3">
    <name type="scientific">Actinomadura meyerae</name>
    <dbReference type="NCBI Taxonomy" id="240840"/>
    <lineage>
        <taxon>Bacteria</taxon>
        <taxon>Bacillati</taxon>
        <taxon>Actinomycetota</taxon>
        <taxon>Actinomycetes</taxon>
        <taxon>Streptosporangiales</taxon>
        <taxon>Thermomonosporaceae</taxon>
        <taxon>Actinomadura</taxon>
    </lineage>
</organism>
<dbReference type="EMBL" id="FZOR01000025">
    <property type="protein sequence ID" value="SNT35791.1"/>
    <property type="molecule type" value="Genomic_DNA"/>
</dbReference>
<dbReference type="AlphaFoldDB" id="A0A239LZ93"/>
<accession>A0A239LZ93</accession>
<dbReference type="RefSeq" id="WP_089328349.1">
    <property type="nucleotide sequence ID" value="NZ_FZOR01000025.1"/>
</dbReference>
<keyword evidence="1" id="KW-0472">Membrane</keyword>
<evidence type="ECO:0000313" key="3">
    <source>
        <dbReference type="Proteomes" id="UP000198318"/>
    </source>
</evidence>
<keyword evidence="1" id="KW-0812">Transmembrane</keyword>
<proteinExistence type="predicted"/>
<sequence length="86" mass="8817">MPELPVVAPPRDVVLPPANVPPGPRVAPGATRMTLMAPAGAEEGDELDWAVVIGAALIAEIGLLWGAACIGLYRRRLALRQAAAAG</sequence>
<reference evidence="2 3" key="1">
    <citation type="submission" date="2017-06" db="EMBL/GenBank/DDBJ databases">
        <authorList>
            <person name="Kim H.J."/>
            <person name="Triplett B.A."/>
        </authorList>
    </citation>
    <scope>NUCLEOTIDE SEQUENCE [LARGE SCALE GENOMIC DNA]</scope>
    <source>
        <strain evidence="2 3">DSM 44715</strain>
    </source>
</reference>
<evidence type="ECO:0000313" key="2">
    <source>
        <dbReference type="EMBL" id="SNT35791.1"/>
    </source>
</evidence>
<dbReference type="OrthoDB" id="3482593at2"/>
<evidence type="ECO:0000256" key="1">
    <source>
        <dbReference type="SAM" id="Phobius"/>
    </source>
</evidence>
<feature type="transmembrane region" description="Helical" evidence="1">
    <location>
        <begin position="49"/>
        <end position="73"/>
    </location>
</feature>